<evidence type="ECO:0000256" key="1">
    <source>
        <dbReference type="ARBA" id="ARBA00022553"/>
    </source>
</evidence>
<dbReference type="GO" id="GO:0005634">
    <property type="term" value="C:nucleus"/>
    <property type="evidence" value="ECO:0007669"/>
    <property type="project" value="TreeGrafter"/>
</dbReference>
<dbReference type="GO" id="GO:0006325">
    <property type="term" value="P:chromatin organization"/>
    <property type="evidence" value="ECO:0007669"/>
    <property type="project" value="TreeGrafter"/>
</dbReference>
<dbReference type="PANTHER" id="PTHR21669">
    <property type="entry name" value="CAPZ-INTERACTING PROTEIN AND RELATED PROTEINS"/>
    <property type="match status" value="1"/>
</dbReference>
<evidence type="ECO:0000313" key="6">
    <source>
        <dbReference type="Proteomes" id="UP001168821"/>
    </source>
</evidence>
<dbReference type="InterPro" id="IPR014840">
    <property type="entry name" value="HRD"/>
</dbReference>
<evidence type="ECO:0000256" key="2">
    <source>
        <dbReference type="SAM" id="MobiDB-lite"/>
    </source>
</evidence>
<dbReference type="EMBL" id="JALNTZ010000003">
    <property type="protein sequence ID" value="KAJ3658852.1"/>
    <property type="molecule type" value="Genomic_DNA"/>
</dbReference>
<feature type="domain" description="Ubinuclein middle" evidence="4">
    <location>
        <begin position="340"/>
        <end position="540"/>
    </location>
</feature>
<reference evidence="5" key="1">
    <citation type="journal article" date="2023" name="G3 (Bethesda)">
        <title>Whole genome assemblies of Zophobas morio and Tenebrio molitor.</title>
        <authorList>
            <person name="Kaur S."/>
            <person name="Stinson S.A."/>
            <person name="diCenzo G.C."/>
        </authorList>
    </citation>
    <scope>NUCLEOTIDE SEQUENCE</scope>
    <source>
        <strain evidence="5">QUZm001</strain>
    </source>
</reference>
<evidence type="ECO:0000259" key="3">
    <source>
        <dbReference type="Pfam" id="PF08729"/>
    </source>
</evidence>
<evidence type="ECO:0000259" key="4">
    <source>
        <dbReference type="Pfam" id="PF14075"/>
    </source>
</evidence>
<protein>
    <recommendedName>
        <fullName evidence="7">Ubinuclein-2</fullName>
    </recommendedName>
</protein>
<feature type="compositionally biased region" description="Low complexity" evidence="2">
    <location>
        <begin position="888"/>
        <end position="913"/>
    </location>
</feature>
<dbReference type="PANTHER" id="PTHR21669:SF28">
    <property type="entry name" value="YEMANUCLEIN"/>
    <property type="match status" value="1"/>
</dbReference>
<sequence>MSEIKRAQLIPLGSQKESDKSSKEPRKTIRISVVLPESTEDTCPEYNYKDELAGAKKLGRYKETGGGALNGLNRVDEFADDDDVKRIARQMEEKYGTGTSLNKKKRKGKKDDYADIGMGYDESDSFIDNTDGYDEMIPQNVTTLHGGFYINSGALEFKTDDEADSDLSSSSSEDDENSPKTTSRKRVIESSDETDRENKTETVDNANNFEKKRKLQNGGNGMQQSLKKKLLGQNKIYIKKRRLLDPQKKTVKELLREKREDLNMSVPEELNNSTVNEEGKEKKTMSISSVTDVIESVVKASTEDSKPVESSTTKVVVHSSSDGESSHDNATNATKIEVKLPENLSGDILSVITAIKNAAEHSNLDGKNSFTSEINLLILRLERKSKCLGKPSKMKVYEHLSVLLKCKTETLIRRAKTLVLDDEQKKLKSLLSGLQSEINKIMPSLLESYEKESQRILQKKFSQESVENEENKCLRMPKRRFQWNDVTKKQLKDILMLKKRCLLLEGKSKDVLDTQMTTFLKTEIQVLWPEGWMSMNALNKIYTMYADPKRILSNGSTTAAPVTSQPKSATSTSTTTTTVKNLPQSFNNSNLSITPIVAAAKSDSNSNKVHSVTNEVSVSKTCNETSINLSLKSLPETSQPCDISPASPKKEVEVKLKVKSPSELLKPPVSNHVNKKDSPISLISDDSVIILDGTARNDRFSPNKDKFHAKSDDNYCQVIDLSDKNDFKVKPEQKTHPKREKTISPMMPEQMSHVAKHHDLSITPSYPKVEPPKSKASDDIQKVMENLKNLQKMSSPKKCVDPSPTSSAVSVIAVNKSFAPKSVHSESSSTMQRYDYNKTEYNTSFQDEFQKQLFSCLNHYQQGSNKNYNRYPHISSGSTVGSGDKYFQNSNNNYTQNSNGHKSSTSAQQSAAAPNLNRNS</sequence>
<dbReference type="InterPro" id="IPR026947">
    <property type="entry name" value="UBN_middle_dom"/>
</dbReference>
<dbReference type="Pfam" id="PF14075">
    <property type="entry name" value="UBN_AB"/>
    <property type="match status" value="1"/>
</dbReference>
<keyword evidence="1" id="KW-0597">Phosphoprotein</keyword>
<feature type="compositionally biased region" description="Polar residues" evidence="2">
    <location>
        <begin position="556"/>
        <end position="569"/>
    </location>
</feature>
<feature type="compositionally biased region" description="Basic and acidic residues" evidence="2">
    <location>
        <begin position="16"/>
        <end position="27"/>
    </location>
</feature>
<feature type="domain" description="Hpc2-related" evidence="3">
    <location>
        <begin position="105"/>
        <end position="156"/>
    </location>
</feature>
<feature type="region of interest" description="Disordered" evidence="2">
    <location>
        <begin position="161"/>
        <end position="223"/>
    </location>
</feature>
<feature type="region of interest" description="Disordered" evidence="2">
    <location>
        <begin position="556"/>
        <end position="583"/>
    </location>
</feature>
<feature type="region of interest" description="Disordered" evidence="2">
    <location>
        <begin position="1"/>
        <end position="27"/>
    </location>
</feature>
<evidence type="ECO:0008006" key="7">
    <source>
        <dbReference type="Google" id="ProtNLM"/>
    </source>
</evidence>
<gene>
    <name evidence="5" type="ORF">Zmor_010570</name>
</gene>
<name>A0AA38MK21_9CUCU</name>
<proteinExistence type="predicted"/>
<feature type="region of interest" description="Disordered" evidence="2">
    <location>
        <begin position="865"/>
        <end position="920"/>
    </location>
</feature>
<organism evidence="5 6">
    <name type="scientific">Zophobas morio</name>
    <dbReference type="NCBI Taxonomy" id="2755281"/>
    <lineage>
        <taxon>Eukaryota</taxon>
        <taxon>Metazoa</taxon>
        <taxon>Ecdysozoa</taxon>
        <taxon>Arthropoda</taxon>
        <taxon>Hexapoda</taxon>
        <taxon>Insecta</taxon>
        <taxon>Pterygota</taxon>
        <taxon>Neoptera</taxon>
        <taxon>Endopterygota</taxon>
        <taxon>Coleoptera</taxon>
        <taxon>Polyphaga</taxon>
        <taxon>Cucujiformia</taxon>
        <taxon>Tenebrionidae</taxon>
        <taxon>Zophobas</taxon>
    </lineage>
</organism>
<evidence type="ECO:0000313" key="5">
    <source>
        <dbReference type="EMBL" id="KAJ3658852.1"/>
    </source>
</evidence>
<dbReference type="AlphaFoldDB" id="A0AA38MK21"/>
<keyword evidence="6" id="KW-1185">Reference proteome</keyword>
<feature type="region of interest" description="Disordered" evidence="2">
    <location>
        <begin position="91"/>
        <end position="121"/>
    </location>
</feature>
<dbReference type="Proteomes" id="UP001168821">
    <property type="component" value="Unassembled WGS sequence"/>
</dbReference>
<comment type="caution">
    <text evidence="5">The sequence shown here is derived from an EMBL/GenBank/DDBJ whole genome shotgun (WGS) entry which is preliminary data.</text>
</comment>
<dbReference type="Pfam" id="PF08729">
    <property type="entry name" value="HUN"/>
    <property type="match status" value="1"/>
</dbReference>
<accession>A0AA38MK21</accession>